<dbReference type="InterPro" id="IPR004263">
    <property type="entry name" value="Exostosin"/>
</dbReference>
<name>A0ABQ6GZK5_9GAMM</name>
<gene>
    <name evidence="2" type="ORF">theurythT_07490</name>
</gene>
<evidence type="ECO:0000313" key="3">
    <source>
        <dbReference type="Proteomes" id="UP001157133"/>
    </source>
</evidence>
<protein>
    <recommendedName>
        <fullName evidence="1">Exostosin GT47 domain-containing protein</fullName>
    </recommendedName>
</protein>
<sequence length="304" mass="36056">MYNQQIVQYPNGWKRTGNIFSYDHDWQIPAKTELWAYEKLISGDDNELSNQYICFPWATLIDYLDHNPQKSTKLLHALANKPPKMALKVVTYCQHIYALKLLPYFKALGITDIYWSHKIKGQCEAEGIKLHPYPLYPVMHYKRIKPYRNKPLKERKHLYSFIGAYQPGLYMTEVRKWIFNLPKRDDAIIIERSEWHFEQDIYRNQLHGESEAEAKQKVREQHEKEYIEVMEDTVFCLCPSGSGPNSIRLWEAIEFGCIPVLISSQLELTKKLNCKYKFLELLEKEEVIKNLPSFLSNARNDWFL</sequence>
<accession>A0ABQ6GZK5</accession>
<dbReference type="RefSeq" id="WP_284206619.1">
    <property type="nucleotide sequence ID" value="NZ_BSSU01000003.1"/>
</dbReference>
<dbReference type="EMBL" id="BSSU01000003">
    <property type="protein sequence ID" value="GLX81297.1"/>
    <property type="molecule type" value="Genomic_DNA"/>
</dbReference>
<dbReference type="Pfam" id="PF03016">
    <property type="entry name" value="Exostosin_GT47"/>
    <property type="match status" value="1"/>
</dbReference>
<keyword evidence="3" id="KW-1185">Reference proteome</keyword>
<dbReference type="Proteomes" id="UP001157133">
    <property type="component" value="Unassembled WGS sequence"/>
</dbReference>
<evidence type="ECO:0000313" key="2">
    <source>
        <dbReference type="EMBL" id="GLX81297.1"/>
    </source>
</evidence>
<feature type="domain" description="Exostosin GT47" evidence="1">
    <location>
        <begin position="133"/>
        <end position="269"/>
    </location>
</feature>
<reference evidence="2 3" key="1">
    <citation type="submission" date="2023-03" db="EMBL/GenBank/DDBJ databases">
        <title>Draft genome sequence of Thalassotalea eurytherma JCM 18482T.</title>
        <authorList>
            <person name="Sawabe T."/>
        </authorList>
    </citation>
    <scope>NUCLEOTIDE SEQUENCE [LARGE SCALE GENOMIC DNA]</scope>
    <source>
        <strain evidence="2 3">JCM 18482</strain>
    </source>
</reference>
<evidence type="ECO:0000259" key="1">
    <source>
        <dbReference type="Pfam" id="PF03016"/>
    </source>
</evidence>
<dbReference type="InterPro" id="IPR040911">
    <property type="entry name" value="Exostosin_GT47"/>
</dbReference>
<comment type="caution">
    <text evidence="2">The sequence shown here is derived from an EMBL/GenBank/DDBJ whole genome shotgun (WGS) entry which is preliminary data.</text>
</comment>
<proteinExistence type="predicted"/>
<organism evidence="2 3">
    <name type="scientific">Thalassotalea eurytherma</name>
    <dbReference type="NCBI Taxonomy" id="1144278"/>
    <lineage>
        <taxon>Bacteria</taxon>
        <taxon>Pseudomonadati</taxon>
        <taxon>Pseudomonadota</taxon>
        <taxon>Gammaproteobacteria</taxon>
        <taxon>Alteromonadales</taxon>
        <taxon>Colwelliaceae</taxon>
        <taxon>Thalassotalea</taxon>
    </lineage>
</organism>
<dbReference type="PANTHER" id="PTHR11062">
    <property type="entry name" value="EXOSTOSIN HEPARAN SULFATE GLYCOSYLTRANSFERASE -RELATED"/>
    <property type="match status" value="1"/>
</dbReference>